<accession>E1K074</accession>
<dbReference type="SUPFAM" id="SSF47188">
    <property type="entry name" value="Hemerythrin-like"/>
    <property type="match status" value="1"/>
</dbReference>
<evidence type="ECO:0000256" key="2">
    <source>
        <dbReference type="ARBA" id="ARBA00022621"/>
    </source>
</evidence>
<keyword evidence="4" id="KW-0408">Iron</keyword>
<dbReference type="AlphaFoldDB" id="E1K074"/>
<dbReference type="RefSeq" id="WP_005995691.1">
    <property type="nucleotide sequence ID" value="NZ_AECZ01000028.1"/>
</dbReference>
<evidence type="ECO:0000256" key="3">
    <source>
        <dbReference type="ARBA" id="ARBA00022723"/>
    </source>
</evidence>
<reference evidence="6 7" key="1">
    <citation type="submission" date="2010-08" db="EMBL/GenBank/DDBJ databases">
        <title>The draft genome of Desulfovibrio fructosovorans JJ.</title>
        <authorList>
            <consortium name="US DOE Joint Genome Institute (JGI-PGF)"/>
            <person name="Lucas S."/>
            <person name="Copeland A."/>
            <person name="Lapidus A."/>
            <person name="Cheng J.-F."/>
            <person name="Bruce D."/>
            <person name="Goodwin L."/>
            <person name="Pitluck S."/>
            <person name="Land M.L."/>
            <person name="Hauser L."/>
            <person name="Chang Y.-J."/>
            <person name="Jeffries C."/>
            <person name="Wall J.D."/>
            <person name="Stahl D.A."/>
            <person name="Arkin A.P."/>
            <person name="Dehal P."/>
            <person name="Stolyar S.M."/>
            <person name="Hazen T.C."/>
            <person name="Woyke T.J."/>
        </authorList>
    </citation>
    <scope>NUCLEOTIDE SEQUENCE [LARGE SCALE GENOMIC DNA]</scope>
    <source>
        <strain evidence="6 7">JJ</strain>
    </source>
</reference>
<sequence>MQPSIFDDSLRTGFEVIDEQHRMFLDMLSELGEQIQAGHHRQGVLNAFQGMQAYADGHFTDEEATMAGYDYPDLADHRRQHDTFRRMTRDLGKRTGEGPGLLSLETLEYLGTWFVGHIRNDDQRFAAFAREHGPRA</sequence>
<dbReference type="OrthoDB" id="9774644at2"/>
<dbReference type="Proteomes" id="UP000006250">
    <property type="component" value="Unassembled WGS sequence"/>
</dbReference>
<dbReference type="GO" id="GO:0005344">
    <property type="term" value="F:oxygen carrier activity"/>
    <property type="evidence" value="ECO:0007669"/>
    <property type="project" value="UniProtKB-KW"/>
</dbReference>
<comment type="caution">
    <text evidence="6">The sequence shown here is derived from an EMBL/GenBank/DDBJ whole genome shotgun (WGS) entry which is preliminary data.</text>
</comment>
<dbReference type="InterPro" id="IPR012312">
    <property type="entry name" value="Hemerythrin-like"/>
</dbReference>
<dbReference type="NCBIfam" id="NF033749">
    <property type="entry name" value="bact_hemeryth"/>
    <property type="match status" value="1"/>
</dbReference>
<evidence type="ECO:0000259" key="5">
    <source>
        <dbReference type="Pfam" id="PF01814"/>
    </source>
</evidence>
<proteinExistence type="inferred from homology"/>
<keyword evidence="3" id="KW-0479">Metal-binding</keyword>
<keyword evidence="2" id="KW-0561">Oxygen transport</keyword>
<keyword evidence="2" id="KW-0813">Transport</keyword>
<dbReference type="InterPro" id="IPR035938">
    <property type="entry name" value="Hemerythrin-like_sf"/>
</dbReference>
<dbReference type="PANTHER" id="PTHR37164">
    <property type="entry name" value="BACTERIOHEMERYTHRIN"/>
    <property type="match status" value="1"/>
</dbReference>
<dbReference type="eggNOG" id="COG2703">
    <property type="taxonomic scope" value="Bacteria"/>
</dbReference>
<evidence type="ECO:0000313" key="6">
    <source>
        <dbReference type="EMBL" id="EFL49992.1"/>
    </source>
</evidence>
<comment type="similarity">
    <text evidence="1">Belongs to the hemerythrin family.</text>
</comment>
<dbReference type="NCBIfam" id="TIGR02481">
    <property type="entry name" value="hemeryth_dom"/>
    <property type="match status" value="1"/>
</dbReference>
<dbReference type="STRING" id="596151.DesfrDRAFT_3274"/>
<dbReference type="CDD" id="cd12107">
    <property type="entry name" value="Hemerythrin"/>
    <property type="match status" value="1"/>
</dbReference>
<keyword evidence="7" id="KW-1185">Reference proteome</keyword>
<dbReference type="InterPro" id="IPR050669">
    <property type="entry name" value="Hemerythrin"/>
</dbReference>
<evidence type="ECO:0000256" key="4">
    <source>
        <dbReference type="ARBA" id="ARBA00023004"/>
    </source>
</evidence>
<feature type="domain" description="Hemerythrin-like" evidence="5">
    <location>
        <begin position="13"/>
        <end position="127"/>
    </location>
</feature>
<dbReference type="Gene3D" id="1.20.120.50">
    <property type="entry name" value="Hemerythrin-like"/>
    <property type="match status" value="1"/>
</dbReference>
<organism evidence="6 7">
    <name type="scientific">Solidesulfovibrio fructosivorans JJ]</name>
    <dbReference type="NCBI Taxonomy" id="596151"/>
    <lineage>
        <taxon>Bacteria</taxon>
        <taxon>Pseudomonadati</taxon>
        <taxon>Thermodesulfobacteriota</taxon>
        <taxon>Desulfovibrionia</taxon>
        <taxon>Desulfovibrionales</taxon>
        <taxon>Desulfovibrionaceae</taxon>
        <taxon>Solidesulfovibrio</taxon>
    </lineage>
</organism>
<dbReference type="Pfam" id="PF01814">
    <property type="entry name" value="Hemerythrin"/>
    <property type="match status" value="1"/>
</dbReference>
<dbReference type="PANTHER" id="PTHR37164:SF1">
    <property type="entry name" value="BACTERIOHEMERYTHRIN"/>
    <property type="match status" value="1"/>
</dbReference>
<dbReference type="GO" id="GO:0046872">
    <property type="term" value="F:metal ion binding"/>
    <property type="evidence" value="ECO:0007669"/>
    <property type="project" value="UniProtKB-KW"/>
</dbReference>
<protein>
    <submittedName>
        <fullName evidence="6">Hemerythrin-like metal-binding protein</fullName>
    </submittedName>
</protein>
<evidence type="ECO:0000313" key="7">
    <source>
        <dbReference type="Proteomes" id="UP000006250"/>
    </source>
</evidence>
<dbReference type="InterPro" id="IPR016131">
    <property type="entry name" value="Haemerythrin_Fe_BS"/>
</dbReference>
<dbReference type="PROSITE" id="PS00550">
    <property type="entry name" value="HEMERYTHRINS"/>
    <property type="match status" value="1"/>
</dbReference>
<name>E1K074_SOLFR</name>
<evidence type="ECO:0000256" key="1">
    <source>
        <dbReference type="ARBA" id="ARBA00010587"/>
    </source>
</evidence>
<dbReference type="EMBL" id="AECZ01000028">
    <property type="protein sequence ID" value="EFL49992.1"/>
    <property type="molecule type" value="Genomic_DNA"/>
</dbReference>
<dbReference type="InterPro" id="IPR012827">
    <property type="entry name" value="Hemerythrin_metal-bd"/>
</dbReference>
<gene>
    <name evidence="6" type="ORF">DesfrDRAFT_3274</name>
</gene>